<dbReference type="InterPro" id="IPR037443">
    <property type="entry name" value="LURAP1"/>
</dbReference>
<evidence type="ECO:0000313" key="2">
    <source>
        <dbReference type="EMBL" id="CAH1243452.1"/>
    </source>
</evidence>
<keyword evidence="3" id="KW-1185">Reference proteome</keyword>
<protein>
    <submittedName>
        <fullName evidence="2">Hypp7096 protein</fullName>
    </submittedName>
</protein>
<dbReference type="PANTHER" id="PTHR33767:SF3">
    <property type="entry name" value="LEUCINE RICH ADAPTOR PROTEIN 1-LIKE"/>
    <property type="match status" value="1"/>
</dbReference>
<dbReference type="InterPro" id="IPR039499">
    <property type="entry name" value="LURA1/LRA25"/>
</dbReference>
<dbReference type="AlphaFoldDB" id="A0A8K0E6K6"/>
<dbReference type="OrthoDB" id="6508726at2759"/>
<dbReference type="EMBL" id="OV696698">
    <property type="protein sequence ID" value="CAH1243452.1"/>
    <property type="molecule type" value="Genomic_DNA"/>
</dbReference>
<dbReference type="Proteomes" id="UP000838412">
    <property type="component" value="Chromosome 13"/>
</dbReference>
<dbReference type="GO" id="GO:0043123">
    <property type="term" value="P:positive regulation of canonical NF-kappaB signal transduction"/>
    <property type="evidence" value="ECO:0007669"/>
    <property type="project" value="InterPro"/>
</dbReference>
<evidence type="ECO:0000256" key="1">
    <source>
        <dbReference type="SAM" id="MobiDB-lite"/>
    </source>
</evidence>
<accession>A0A8K0E6K6</accession>
<feature type="region of interest" description="Disordered" evidence="1">
    <location>
        <begin position="147"/>
        <end position="207"/>
    </location>
</feature>
<feature type="region of interest" description="Disordered" evidence="1">
    <location>
        <begin position="34"/>
        <end position="78"/>
    </location>
</feature>
<reference evidence="2" key="1">
    <citation type="submission" date="2022-01" db="EMBL/GenBank/DDBJ databases">
        <authorList>
            <person name="Braso-Vives M."/>
        </authorList>
    </citation>
    <scope>NUCLEOTIDE SEQUENCE</scope>
</reference>
<dbReference type="Pfam" id="PF14854">
    <property type="entry name" value="LURAP"/>
    <property type="match status" value="1"/>
</dbReference>
<proteinExistence type="predicted"/>
<evidence type="ECO:0000313" key="3">
    <source>
        <dbReference type="Proteomes" id="UP000838412"/>
    </source>
</evidence>
<organism evidence="2 3">
    <name type="scientific">Branchiostoma lanceolatum</name>
    <name type="common">Common lancelet</name>
    <name type="synonym">Amphioxus lanceolatum</name>
    <dbReference type="NCBI Taxonomy" id="7740"/>
    <lineage>
        <taxon>Eukaryota</taxon>
        <taxon>Metazoa</taxon>
        <taxon>Chordata</taxon>
        <taxon>Cephalochordata</taxon>
        <taxon>Leptocardii</taxon>
        <taxon>Amphioxiformes</taxon>
        <taxon>Branchiostomatidae</taxon>
        <taxon>Branchiostoma</taxon>
    </lineage>
</organism>
<gene>
    <name evidence="2" type="primary">Hypp7096</name>
    <name evidence="2" type="ORF">BLAG_LOCUS6421</name>
</gene>
<sequence>MLLQNMDDGLAREIKELETKMGKIPTSLLNSFKEYNKEEGEEGGGVEVGHEETEGRDEFKTEGVNETEKGGQEKPSSPIDKQLSFVKAELKQIRQADIRLMHTFLAVNEGIEELKWLMDNSLHTPTSSICSSLASLVDSRDVLNTISEEGAGFSPESPARIRRNSDPGCRGGDQDQSPGRSQQRRESDQNARTIKYGDISPQQLPRKIKYGLSSPGAPHRRMEQTKQGAPFDKYLTANGSTSTENTKCKDLAKSAGTVAQGTEDNWTLLV</sequence>
<dbReference type="PANTHER" id="PTHR33767">
    <property type="entry name" value="LEUCINE RICH ADAPTOR PROTEIN 1-LIKE"/>
    <property type="match status" value="1"/>
</dbReference>
<name>A0A8K0E6K6_BRALA</name>
<feature type="compositionally biased region" description="Basic and acidic residues" evidence="1">
    <location>
        <begin position="48"/>
        <end position="72"/>
    </location>
</feature>